<proteinExistence type="predicted"/>
<dbReference type="EMBL" id="JACBAZ010000003">
    <property type="protein sequence ID" value="NWK55647.1"/>
    <property type="molecule type" value="Genomic_DNA"/>
</dbReference>
<dbReference type="Proteomes" id="UP000557872">
    <property type="component" value="Unassembled WGS sequence"/>
</dbReference>
<dbReference type="RefSeq" id="WP_178932194.1">
    <property type="nucleotide sequence ID" value="NZ_JACBAZ010000003.1"/>
</dbReference>
<evidence type="ECO:0000313" key="2">
    <source>
        <dbReference type="EMBL" id="NWK55647.1"/>
    </source>
</evidence>
<comment type="caution">
    <text evidence="2">The sequence shown here is derived from an EMBL/GenBank/DDBJ whole genome shotgun (WGS) entry which is preliminary data.</text>
</comment>
<feature type="compositionally biased region" description="Polar residues" evidence="1">
    <location>
        <begin position="28"/>
        <end position="51"/>
    </location>
</feature>
<keyword evidence="3" id="KW-1185">Reference proteome</keyword>
<sequence>MKPSSSNIEKDKGGRGGESPPHRKINLPSPSDLRSGQTSWERLSNTQSENRCGTDISERWYDKTTGMSIGITGNTISSVQANLSRLLTGNDHNGIIVCSQEQIDKALDVMWDALDLISNGPRTCKFTSVEFGGVIATPYSQLELLVKDRNLPGLHKAPLLRSGESIQFGAAKRPPLCLHIYDKGQQMAGKSFREKWTRIELKLSADKLKDHIGDGDNVTELVYDNWVECFFKILYSLDPDDTGKVPLVDDNFVQMLAAMKQHPDLLMNGAHPVDLYLSKVSPDRASRIKKAMAVLHMRELSLRDLVPNDPMPEPIDLIKTATGIERADKIKTNPQIK</sequence>
<accession>A0A851GKN0</accession>
<dbReference type="AlphaFoldDB" id="A0A851GKN0"/>
<gene>
    <name evidence="2" type="ORF">HW115_08490</name>
</gene>
<evidence type="ECO:0000313" key="3">
    <source>
        <dbReference type="Proteomes" id="UP000557872"/>
    </source>
</evidence>
<name>A0A851GKN0_9BACT</name>
<feature type="region of interest" description="Disordered" evidence="1">
    <location>
        <begin position="1"/>
        <end position="57"/>
    </location>
</feature>
<protein>
    <submittedName>
        <fullName evidence="2">Uncharacterized protein</fullName>
    </submittedName>
</protein>
<evidence type="ECO:0000256" key="1">
    <source>
        <dbReference type="SAM" id="MobiDB-lite"/>
    </source>
</evidence>
<organism evidence="2 3">
    <name type="scientific">Oceaniferula marina</name>
    <dbReference type="NCBI Taxonomy" id="2748318"/>
    <lineage>
        <taxon>Bacteria</taxon>
        <taxon>Pseudomonadati</taxon>
        <taxon>Verrucomicrobiota</taxon>
        <taxon>Verrucomicrobiia</taxon>
        <taxon>Verrucomicrobiales</taxon>
        <taxon>Verrucomicrobiaceae</taxon>
        <taxon>Oceaniferula</taxon>
    </lineage>
</organism>
<reference evidence="2 3" key="1">
    <citation type="submission" date="2020-07" db="EMBL/GenBank/DDBJ databases">
        <title>Roseicoccus Jingziensis gen. nov., sp. nov., isolated from coastal seawater.</title>
        <authorList>
            <person name="Feng X."/>
        </authorList>
    </citation>
    <scope>NUCLEOTIDE SEQUENCE [LARGE SCALE GENOMIC DNA]</scope>
    <source>
        <strain evidence="2 3">N1E253</strain>
    </source>
</reference>